<dbReference type="EMBL" id="QLYX01000003">
    <property type="protein sequence ID" value="RAY15697.1"/>
    <property type="molecule type" value="Genomic_DNA"/>
</dbReference>
<sequence length="176" mass="18711">MQQTTTRPLSGGSRPATPVRKASRRRRRALTGSLVMAATAGALVLTPGTAHAYPVESTRHCMGDQVERCAWINYDPANNRIRGYATVRDVPGRTSYTVDVFYVRILQCNSQGGNCTTEVVNTYNGDAGGSGSSDTGSSGLMQCGYGAVVRAEAGVGWHAPGEVWTVGLPVSHTFRC</sequence>
<dbReference type="RefSeq" id="WP_111864196.1">
    <property type="nucleotide sequence ID" value="NZ_QLYX01000003.1"/>
</dbReference>
<comment type="caution">
    <text evidence="2">The sequence shown here is derived from an EMBL/GenBank/DDBJ whole genome shotgun (WGS) entry which is preliminary data.</text>
</comment>
<feature type="region of interest" description="Disordered" evidence="1">
    <location>
        <begin position="1"/>
        <end position="27"/>
    </location>
</feature>
<gene>
    <name evidence="2" type="ORF">DPM19_07895</name>
</gene>
<proteinExistence type="predicted"/>
<evidence type="ECO:0000256" key="1">
    <source>
        <dbReference type="SAM" id="MobiDB-lite"/>
    </source>
</evidence>
<name>A0A365H9D9_9ACTN</name>
<organism evidence="2 3">
    <name type="scientific">Actinomadura craniellae</name>
    <dbReference type="NCBI Taxonomy" id="2231787"/>
    <lineage>
        <taxon>Bacteria</taxon>
        <taxon>Bacillati</taxon>
        <taxon>Actinomycetota</taxon>
        <taxon>Actinomycetes</taxon>
        <taxon>Streptosporangiales</taxon>
        <taxon>Thermomonosporaceae</taxon>
        <taxon>Actinomadura</taxon>
    </lineage>
</organism>
<evidence type="ECO:0000313" key="2">
    <source>
        <dbReference type="EMBL" id="RAY15697.1"/>
    </source>
</evidence>
<dbReference type="OrthoDB" id="5145196at2"/>
<dbReference type="Proteomes" id="UP000251891">
    <property type="component" value="Unassembled WGS sequence"/>
</dbReference>
<dbReference type="PROSITE" id="PS51318">
    <property type="entry name" value="TAT"/>
    <property type="match status" value="1"/>
</dbReference>
<protein>
    <submittedName>
        <fullName evidence="2">Uncharacterized protein</fullName>
    </submittedName>
</protein>
<evidence type="ECO:0000313" key="3">
    <source>
        <dbReference type="Proteomes" id="UP000251891"/>
    </source>
</evidence>
<dbReference type="InterPro" id="IPR006311">
    <property type="entry name" value="TAT_signal"/>
</dbReference>
<accession>A0A365H9D9</accession>
<reference evidence="2 3" key="1">
    <citation type="submission" date="2018-06" db="EMBL/GenBank/DDBJ databases">
        <title>Actinomadura craniellae sp. nov. isolated from marine sponge Craniella sp.</title>
        <authorList>
            <person name="Li L."/>
            <person name="Xu Q.H."/>
            <person name="Lin H.W."/>
            <person name="Lu Y.H."/>
        </authorList>
    </citation>
    <scope>NUCLEOTIDE SEQUENCE [LARGE SCALE GENOMIC DNA]</scope>
    <source>
        <strain evidence="2 3">LHW63021</strain>
    </source>
</reference>
<dbReference type="AlphaFoldDB" id="A0A365H9D9"/>
<keyword evidence="3" id="KW-1185">Reference proteome</keyword>